<dbReference type="AlphaFoldDB" id="A0A1Q6F3G9"/>
<reference evidence="1 2" key="1">
    <citation type="journal article" date="2016" name="Nat. Biotechnol.">
        <title>Measurement of bacterial replication rates in microbial communities.</title>
        <authorList>
            <person name="Brown C.T."/>
            <person name="Olm M.R."/>
            <person name="Thomas B.C."/>
            <person name="Banfield J.F."/>
        </authorList>
    </citation>
    <scope>NUCLEOTIDE SEQUENCE [LARGE SCALE GENOMIC DNA]</scope>
    <source>
        <strain evidence="1">CAG:67_53_122</strain>
    </source>
</reference>
<evidence type="ECO:0000313" key="1">
    <source>
        <dbReference type="EMBL" id="OKY93503.1"/>
    </source>
</evidence>
<dbReference type="STRING" id="28117.BHV66_09065"/>
<evidence type="ECO:0008006" key="3">
    <source>
        <dbReference type="Google" id="ProtNLM"/>
    </source>
</evidence>
<gene>
    <name evidence="1" type="ORF">BHV66_09065</name>
</gene>
<dbReference type="Proteomes" id="UP000187417">
    <property type="component" value="Unassembled WGS sequence"/>
</dbReference>
<protein>
    <recommendedName>
        <fullName evidence="3">Major capsid protein E</fullName>
    </recommendedName>
</protein>
<dbReference type="Gene3D" id="3.90.1690.10">
    <property type="entry name" value="phage-related protein like domain"/>
    <property type="match status" value="1"/>
</dbReference>
<organism evidence="1 2">
    <name type="scientific">Alistipes putredinis</name>
    <dbReference type="NCBI Taxonomy" id="28117"/>
    <lineage>
        <taxon>Bacteria</taxon>
        <taxon>Pseudomonadati</taxon>
        <taxon>Bacteroidota</taxon>
        <taxon>Bacteroidia</taxon>
        <taxon>Bacteroidales</taxon>
        <taxon>Rikenellaceae</taxon>
        <taxon>Alistipes</taxon>
    </lineage>
</organism>
<comment type="caution">
    <text evidence="1">The sequence shown here is derived from an EMBL/GenBank/DDBJ whole genome shotgun (WGS) entry which is preliminary data.</text>
</comment>
<name>A0A1Q6F3G9_9BACT</name>
<proteinExistence type="predicted"/>
<dbReference type="InterPro" id="IPR053738">
    <property type="entry name" value="Lambda_capsid_assembly"/>
</dbReference>
<accession>A0A1Q6F3G9</accession>
<dbReference type="RefSeq" id="WP_278339482.1">
    <property type="nucleotide sequence ID" value="NZ_MNQH01000035.1"/>
</dbReference>
<dbReference type="EMBL" id="MNQH01000035">
    <property type="protein sequence ID" value="OKY93503.1"/>
    <property type="molecule type" value="Genomic_DNA"/>
</dbReference>
<evidence type="ECO:0000313" key="2">
    <source>
        <dbReference type="Proteomes" id="UP000187417"/>
    </source>
</evidence>
<sequence>MADMRKPLFDLSQVDMQAELNSYMPGSGLAWPTLFPLRYTPTLDIKSLEGNDGIPVSADVIAFNAKAPQKTRKTIGTWSGQVAKVAISRQKDEKQIKEYQILRSYAQSSGNPNVALQLVDMVYEDVQFCYEGVNYLAEDLDLQVGSKSAIVLKTENNNDVVTQNALNFNIPSAHKTGVKNKWSASSDSDPLGDIIAGQKAIQKEGFSRPMYAIMEQAAFDKLLMSEKTVKRVSPVVLTATGLASSDTLTIDLVNTYMRSKGYPQIIVIDSYVKREARDGSQTTYKPWAENVVVLSPTPQLGWTWWSDVPQVSDTDALQAYRENVKITRYSELNPMLEVTLAEAYIMPALINRQSLYYINTENTSWNEGNA</sequence>